<comment type="similarity">
    <text evidence="1 6 7 8">Belongs to the TRAFAC class TrmE-Era-EngA-EngB-Septin-like GTPase superfamily. Era GTPase family.</text>
</comment>
<dbReference type="GO" id="GO:0005829">
    <property type="term" value="C:cytosol"/>
    <property type="evidence" value="ECO:0007669"/>
    <property type="project" value="TreeGrafter"/>
</dbReference>
<evidence type="ECO:0000259" key="9">
    <source>
        <dbReference type="PROSITE" id="PS50823"/>
    </source>
</evidence>
<dbReference type="GO" id="GO:0005525">
    <property type="term" value="F:GTP binding"/>
    <property type="evidence" value="ECO:0007669"/>
    <property type="project" value="UniProtKB-UniRule"/>
</dbReference>
<dbReference type="Gene3D" id="3.40.50.300">
    <property type="entry name" value="P-loop containing nucleotide triphosphate hydrolases"/>
    <property type="match status" value="1"/>
</dbReference>
<feature type="region of interest" description="G4" evidence="7">
    <location>
        <begin position="121"/>
        <end position="124"/>
    </location>
</feature>
<evidence type="ECO:0000256" key="8">
    <source>
        <dbReference type="RuleBase" id="RU003761"/>
    </source>
</evidence>
<dbReference type="InterPro" id="IPR005225">
    <property type="entry name" value="Small_GTP-bd"/>
</dbReference>
<evidence type="ECO:0000256" key="6">
    <source>
        <dbReference type="HAMAP-Rule" id="MF_00367"/>
    </source>
</evidence>
<dbReference type="PROSITE" id="PS51713">
    <property type="entry name" value="G_ERA"/>
    <property type="match status" value="1"/>
</dbReference>
<dbReference type="SUPFAM" id="SSF54814">
    <property type="entry name" value="Prokaryotic type KH domain (KH-domain type II)"/>
    <property type="match status" value="1"/>
</dbReference>
<dbReference type="Gene3D" id="3.30.300.20">
    <property type="match status" value="1"/>
</dbReference>
<keyword evidence="6" id="KW-0472">Membrane</keyword>
<dbReference type="NCBIfam" id="NF000908">
    <property type="entry name" value="PRK00089.1"/>
    <property type="match status" value="1"/>
</dbReference>
<keyword evidence="12" id="KW-1185">Reference proteome</keyword>
<dbReference type="GO" id="GO:0043024">
    <property type="term" value="F:ribosomal small subunit binding"/>
    <property type="evidence" value="ECO:0007669"/>
    <property type="project" value="TreeGrafter"/>
</dbReference>
<evidence type="ECO:0000313" key="11">
    <source>
        <dbReference type="EMBL" id="KAA6185752.1"/>
    </source>
</evidence>
<evidence type="ECO:0000313" key="12">
    <source>
        <dbReference type="Proteomes" id="UP000322981"/>
    </source>
</evidence>
<feature type="domain" description="KH type-2" evidence="9">
    <location>
        <begin position="195"/>
        <end position="279"/>
    </location>
</feature>
<dbReference type="InterPro" id="IPR004044">
    <property type="entry name" value="KH_dom_type_2"/>
</dbReference>
<dbReference type="CDD" id="cd22534">
    <property type="entry name" value="KH-II_Era"/>
    <property type="match status" value="1"/>
</dbReference>
<keyword evidence="5 6" id="KW-0342">GTP-binding</keyword>
<dbReference type="CDD" id="cd04163">
    <property type="entry name" value="Era"/>
    <property type="match status" value="1"/>
</dbReference>
<sequence>MTNRCGYIAIVGRPNVGKSTLLNRLLGQKLAITSHKAQTTRHSILGVKTVDGGQMLFVDTPGIHARGGSALNRYLNRTARATLADVDLVLLLLEAPRFTSEDELALKAVIAAGRPTIAVVNKIDLMRDKTALLPYLGALGRRHAFADIVPVSARRGDQLERLEQLILAQLPEADNLFPDDQLTDRSERFFAAELLREQLTRRYGEELPYQTTVEIERFEDQGGRYLIHALIWVERPGQKAIIIGHRGEALKAAATQARHAMQALFDRPVHLEVWVKVKDSWSSDEAALASLGYSER</sequence>
<dbReference type="HAMAP" id="MF_00367">
    <property type="entry name" value="GTPase_Era"/>
    <property type="match status" value="1"/>
</dbReference>
<feature type="domain" description="Era-type G" evidence="10">
    <location>
        <begin position="4"/>
        <end position="172"/>
    </location>
</feature>
<organism evidence="11 12">
    <name type="scientific">Thiohalocapsa marina</name>
    <dbReference type="NCBI Taxonomy" id="424902"/>
    <lineage>
        <taxon>Bacteria</taxon>
        <taxon>Pseudomonadati</taxon>
        <taxon>Pseudomonadota</taxon>
        <taxon>Gammaproteobacteria</taxon>
        <taxon>Chromatiales</taxon>
        <taxon>Chromatiaceae</taxon>
        <taxon>Thiohalocapsa</taxon>
    </lineage>
</organism>
<keyword evidence="6" id="KW-0690">Ribosome biogenesis</keyword>
<feature type="region of interest" description="G2" evidence="7">
    <location>
        <begin position="38"/>
        <end position="42"/>
    </location>
</feature>
<dbReference type="AlphaFoldDB" id="A0A5M8FSS0"/>
<dbReference type="EMBL" id="VWXX01000007">
    <property type="protein sequence ID" value="KAA6185752.1"/>
    <property type="molecule type" value="Genomic_DNA"/>
</dbReference>
<dbReference type="Pfam" id="PF01926">
    <property type="entry name" value="MMR_HSR1"/>
    <property type="match status" value="1"/>
</dbReference>
<dbReference type="PRINTS" id="PR00326">
    <property type="entry name" value="GTP1OBG"/>
</dbReference>
<feature type="region of interest" description="G1" evidence="7">
    <location>
        <begin position="12"/>
        <end position="19"/>
    </location>
</feature>
<dbReference type="GO" id="GO:0070181">
    <property type="term" value="F:small ribosomal subunit rRNA binding"/>
    <property type="evidence" value="ECO:0007669"/>
    <property type="project" value="UniProtKB-UniRule"/>
</dbReference>
<dbReference type="NCBIfam" id="TIGR00436">
    <property type="entry name" value="era"/>
    <property type="match status" value="1"/>
</dbReference>
<proteinExistence type="inferred from homology"/>
<evidence type="ECO:0000256" key="2">
    <source>
        <dbReference type="ARBA" id="ARBA00020484"/>
    </source>
</evidence>
<dbReference type="InterPro" id="IPR015946">
    <property type="entry name" value="KH_dom-like_a/b"/>
</dbReference>
<dbReference type="InterPro" id="IPR009019">
    <property type="entry name" value="KH_sf_prok-type"/>
</dbReference>
<protein>
    <recommendedName>
        <fullName evidence="2 6">GTPase Era</fullName>
    </recommendedName>
</protein>
<comment type="caution">
    <text evidence="11">The sequence shown here is derived from an EMBL/GenBank/DDBJ whole genome shotgun (WGS) entry which is preliminary data.</text>
</comment>
<dbReference type="InterPro" id="IPR030388">
    <property type="entry name" value="G_ERA_dom"/>
</dbReference>
<evidence type="ECO:0000256" key="7">
    <source>
        <dbReference type="PROSITE-ProRule" id="PRU01050"/>
    </source>
</evidence>
<evidence type="ECO:0000259" key="10">
    <source>
        <dbReference type="PROSITE" id="PS51713"/>
    </source>
</evidence>
<evidence type="ECO:0000256" key="5">
    <source>
        <dbReference type="ARBA" id="ARBA00023134"/>
    </source>
</evidence>
<comment type="subcellular location">
    <subcellularLocation>
        <location evidence="6">Cytoplasm</location>
    </subcellularLocation>
    <subcellularLocation>
        <location evidence="6">Cell membrane</location>
        <topology evidence="6">Peripheral membrane protein</topology>
    </subcellularLocation>
</comment>
<feature type="binding site" evidence="6">
    <location>
        <begin position="12"/>
        <end position="19"/>
    </location>
    <ligand>
        <name>GTP</name>
        <dbReference type="ChEBI" id="CHEBI:37565"/>
    </ligand>
</feature>
<dbReference type="OrthoDB" id="9805918at2"/>
<keyword evidence="3 6" id="KW-0547">Nucleotide-binding</keyword>
<comment type="subunit">
    <text evidence="6">Monomer.</text>
</comment>
<dbReference type="InterPro" id="IPR027417">
    <property type="entry name" value="P-loop_NTPase"/>
</dbReference>
<feature type="binding site" evidence="6">
    <location>
        <begin position="59"/>
        <end position="63"/>
    </location>
    <ligand>
        <name>GTP</name>
        <dbReference type="ChEBI" id="CHEBI:37565"/>
    </ligand>
</feature>
<feature type="binding site" evidence="6">
    <location>
        <begin position="121"/>
        <end position="124"/>
    </location>
    <ligand>
        <name>GTP</name>
        <dbReference type="ChEBI" id="CHEBI:37565"/>
    </ligand>
</feature>
<dbReference type="InterPro" id="IPR005662">
    <property type="entry name" value="GTPase_Era-like"/>
</dbReference>
<dbReference type="RefSeq" id="WP_150091830.1">
    <property type="nucleotide sequence ID" value="NZ_JBFUOH010000048.1"/>
</dbReference>
<dbReference type="PANTHER" id="PTHR42698:SF1">
    <property type="entry name" value="GTPASE ERA, MITOCHONDRIAL"/>
    <property type="match status" value="1"/>
</dbReference>
<feature type="region of interest" description="G5" evidence="7">
    <location>
        <begin position="151"/>
        <end position="153"/>
    </location>
</feature>
<evidence type="ECO:0000256" key="4">
    <source>
        <dbReference type="ARBA" id="ARBA00022884"/>
    </source>
</evidence>
<dbReference type="NCBIfam" id="TIGR00231">
    <property type="entry name" value="small_GTP"/>
    <property type="match status" value="1"/>
</dbReference>
<evidence type="ECO:0000256" key="1">
    <source>
        <dbReference type="ARBA" id="ARBA00007921"/>
    </source>
</evidence>
<dbReference type="GO" id="GO:0005886">
    <property type="term" value="C:plasma membrane"/>
    <property type="evidence" value="ECO:0007669"/>
    <property type="project" value="UniProtKB-SubCell"/>
</dbReference>
<dbReference type="SUPFAM" id="SSF52540">
    <property type="entry name" value="P-loop containing nucleoside triphosphate hydrolases"/>
    <property type="match status" value="1"/>
</dbReference>
<keyword evidence="6" id="KW-1003">Cell membrane</keyword>
<dbReference type="InterPro" id="IPR006073">
    <property type="entry name" value="GTP-bd"/>
</dbReference>
<keyword evidence="4 6" id="KW-0694">RNA-binding</keyword>
<dbReference type="GO" id="GO:0003924">
    <property type="term" value="F:GTPase activity"/>
    <property type="evidence" value="ECO:0007669"/>
    <property type="project" value="UniProtKB-UniRule"/>
</dbReference>
<name>A0A5M8FSS0_9GAMM</name>
<comment type="function">
    <text evidence="6">An essential GTPase that binds both GDP and GTP, with rapid nucleotide exchange. Plays a role in 16S rRNA processing and 30S ribosomal subunit biogenesis and possibly also in cell cycle regulation and energy metabolism.</text>
</comment>
<dbReference type="Pfam" id="PF07650">
    <property type="entry name" value="KH_2"/>
    <property type="match status" value="1"/>
</dbReference>
<feature type="region of interest" description="G3" evidence="7">
    <location>
        <begin position="59"/>
        <end position="62"/>
    </location>
</feature>
<reference evidence="11 12" key="1">
    <citation type="submission" date="2019-09" db="EMBL/GenBank/DDBJ databases">
        <title>Whole-genome sequence of the purple sulfur bacterium Thiohalocapsa marina DSM 19078.</title>
        <authorList>
            <person name="Kyndt J.A."/>
            <person name="Meyer T.E."/>
        </authorList>
    </citation>
    <scope>NUCLEOTIDE SEQUENCE [LARGE SCALE GENOMIC DNA]</scope>
    <source>
        <strain evidence="11 12">DSM 19078</strain>
    </source>
</reference>
<accession>A0A5M8FSS0</accession>
<dbReference type="PROSITE" id="PS50823">
    <property type="entry name" value="KH_TYPE_2"/>
    <property type="match status" value="1"/>
</dbReference>
<dbReference type="Proteomes" id="UP000322981">
    <property type="component" value="Unassembled WGS sequence"/>
</dbReference>
<dbReference type="PANTHER" id="PTHR42698">
    <property type="entry name" value="GTPASE ERA"/>
    <property type="match status" value="1"/>
</dbReference>
<dbReference type="GO" id="GO:0000028">
    <property type="term" value="P:ribosomal small subunit assembly"/>
    <property type="evidence" value="ECO:0007669"/>
    <property type="project" value="TreeGrafter"/>
</dbReference>
<gene>
    <name evidence="6" type="primary">era</name>
    <name evidence="11" type="ORF">F2Q65_07030</name>
</gene>
<keyword evidence="6" id="KW-0699">rRNA-binding</keyword>
<evidence type="ECO:0000256" key="3">
    <source>
        <dbReference type="ARBA" id="ARBA00022741"/>
    </source>
</evidence>
<keyword evidence="6" id="KW-0963">Cytoplasm</keyword>